<evidence type="ECO:0000313" key="3">
    <source>
        <dbReference type="Proteomes" id="UP001500886"/>
    </source>
</evidence>
<reference evidence="2 3" key="1">
    <citation type="journal article" date="2019" name="Int. J. Syst. Evol. Microbiol.">
        <title>The Global Catalogue of Microorganisms (GCM) 10K type strain sequencing project: providing services to taxonomists for standard genome sequencing and annotation.</title>
        <authorList>
            <consortium name="The Broad Institute Genomics Platform"/>
            <consortium name="The Broad Institute Genome Sequencing Center for Infectious Disease"/>
            <person name="Wu L."/>
            <person name="Ma J."/>
        </authorList>
    </citation>
    <scope>NUCLEOTIDE SEQUENCE [LARGE SCALE GENOMIC DNA]</scope>
    <source>
        <strain evidence="2 3">JCM 4542</strain>
    </source>
</reference>
<dbReference type="RefSeq" id="WP_425583093.1">
    <property type="nucleotide sequence ID" value="NZ_BAAASL010000001.1"/>
</dbReference>
<gene>
    <name evidence="2" type="ORF">GCM10010315_00410</name>
</gene>
<dbReference type="PROSITE" id="PS51186">
    <property type="entry name" value="GNAT"/>
    <property type="match status" value="1"/>
</dbReference>
<dbReference type="Pfam" id="PF00583">
    <property type="entry name" value="Acetyltransf_1"/>
    <property type="match status" value="1"/>
</dbReference>
<organism evidence="2 3">
    <name type="scientific">Streptomyces luteosporeus</name>
    <dbReference type="NCBI Taxonomy" id="173856"/>
    <lineage>
        <taxon>Bacteria</taxon>
        <taxon>Bacillati</taxon>
        <taxon>Actinomycetota</taxon>
        <taxon>Actinomycetes</taxon>
        <taxon>Kitasatosporales</taxon>
        <taxon>Streptomycetaceae</taxon>
        <taxon>Streptomyces</taxon>
    </lineage>
</organism>
<protein>
    <submittedName>
        <fullName evidence="2">GNAT family N-acetyltransferase</fullName>
    </submittedName>
</protein>
<comment type="caution">
    <text evidence="2">The sequence shown here is derived from an EMBL/GenBank/DDBJ whole genome shotgun (WGS) entry which is preliminary data.</text>
</comment>
<dbReference type="InterPro" id="IPR000182">
    <property type="entry name" value="GNAT_dom"/>
</dbReference>
<dbReference type="InterPro" id="IPR016181">
    <property type="entry name" value="Acyl_CoA_acyltransferase"/>
</dbReference>
<dbReference type="Gene3D" id="3.40.630.30">
    <property type="match status" value="1"/>
</dbReference>
<dbReference type="SUPFAM" id="SSF55729">
    <property type="entry name" value="Acyl-CoA N-acyltransferases (Nat)"/>
    <property type="match status" value="1"/>
</dbReference>
<sequence>MNISEADLLALFDREMRRDARPEAPGDRVEQDGPVVRYVGAGAQGWNGVVWSGLDGADEAAVDAVVAAQVRYFTALDREFEWKLYGHDGPPGLAARLLAAGFVPEEEETLMVAETPVHGDLSASPSLPPGVRLEPVTDAAGVRLVAAVHELAFGHSRSSVVQQLLDELAADPEAVPALVAMAGDEPVSAARVQFHPGTSFASLWSGGTVPGWRGRGVYRALVAARARMAAERGYRFLQVDALPSSRPILQRLGFVPLTTTTPYVYGASAA</sequence>
<evidence type="ECO:0000259" key="1">
    <source>
        <dbReference type="PROSITE" id="PS51186"/>
    </source>
</evidence>
<keyword evidence="3" id="KW-1185">Reference proteome</keyword>
<feature type="domain" description="N-acetyltransferase" evidence="1">
    <location>
        <begin position="131"/>
        <end position="270"/>
    </location>
</feature>
<accession>A0ABN3TJC1</accession>
<evidence type="ECO:0000313" key="2">
    <source>
        <dbReference type="EMBL" id="GAA2706862.1"/>
    </source>
</evidence>
<proteinExistence type="predicted"/>
<dbReference type="EMBL" id="BAAASL010000001">
    <property type="protein sequence ID" value="GAA2706862.1"/>
    <property type="molecule type" value="Genomic_DNA"/>
</dbReference>
<name>A0ABN3TJC1_9ACTN</name>
<dbReference type="Proteomes" id="UP001500886">
    <property type="component" value="Unassembled WGS sequence"/>
</dbReference>